<gene>
    <name evidence="1" type="ORF">VITISV_041348</name>
</gene>
<sequence>MVPSDKVAPLWCDDNSGVEAFSYKHIFMIVLIQLLMGKD</sequence>
<accession>A5BN68</accession>
<reference evidence="1" key="1">
    <citation type="journal article" date="2007" name="PLoS ONE">
        <title>The first genome sequence of an elite grapevine cultivar (Pinot noir Vitis vinifera L.): coping with a highly heterozygous genome.</title>
        <authorList>
            <person name="Velasco R."/>
            <person name="Zharkikh A."/>
            <person name="Troggio M."/>
            <person name="Cartwright D.A."/>
            <person name="Cestaro A."/>
            <person name="Pruss D."/>
            <person name="Pindo M."/>
            <person name="FitzGerald L.M."/>
            <person name="Vezzulli S."/>
            <person name="Reid J."/>
            <person name="Malacarne G."/>
            <person name="Iliev D."/>
            <person name="Coppola G."/>
            <person name="Wardell B."/>
            <person name="Micheletti D."/>
            <person name="Macalma T."/>
            <person name="Facci M."/>
            <person name="Mitchell J.T."/>
            <person name="Perazzolli M."/>
            <person name="Eldredge G."/>
            <person name="Gatto P."/>
            <person name="Oyzerski R."/>
            <person name="Moretto M."/>
            <person name="Gutin N."/>
            <person name="Stefanini M."/>
            <person name="Chen Y."/>
            <person name="Segala C."/>
            <person name="Davenport C."/>
            <person name="Dematte L."/>
            <person name="Mraz A."/>
            <person name="Battilana J."/>
            <person name="Stormo K."/>
            <person name="Costa F."/>
            <person name="Tao Q."/>
            <person name="Si-Ammour A."/>
            <person name="Harkins T."/>
            <person name="Lackey A."/>
            <person name="Perbost C."/>
            <person name="Taillon B."/>
            <person name="Stella A."/>
            <person name="Solovyev V."/>
            <person name="Fawcett J.A."/>
            <person name="Sterck L."/>
            <person name="Vandepoele K."/>
            <person name="Grando S.M."/>
            <person name="Toppo S."/>
            <person name="Moser C."/>
            <person name="Lanchbury J."/>
            <person name="Bogden R."/>
            <person name="Skolnick M."/>
            <person name="Sgaramella V."/>
            <person name="Bhatnagar S.K."/>
            <person name="Fontana P."/>
            <person name="Gutin A."/>
            <person name="Van de Peer Y."/>
            <person name="Salamini F."/>
            <person name="Viola R."/>
        </authorList>
    </citation>
    <scope>NUCLEOTIDE SEQUENCE</scope>
</reference>
<protein>
    <submittedName>
        <fullName evidence="1">Uncharacterized protein</fullName>
    </submittedName>
</protein>
<dbReference type="EMBL" id="AM465310">
    <property type="protein sequence ID" value="CAN83416.1"/>
    <property type="molecule type" value="Genomic_DNA"/>
</dbReference>
<evidence type="ECO:0000313" key="1">
    <source>
        <dbReference type="EMBL" id="CAN83416.1"/>
    </source>
</evidence>
<name>A5BN68_VITVI</name>
<dbReference type="AlphaFoldDB" id="A5BN68"/>
<organism evidence="1">
    <name type="scientific">Vitis vinifera</name>
    <name type="common">Grape</name>
    <dbReference type="NCBI Taxonomy" id="29760"/>
    <lineage>
        <taxon>Eukaryota</taxon>
        <taxon>Viridiplantae</taxon>
        <taxon>Streptophyta</taxon>
        <taxon>Embryophyta</taxon>
        <taxon>Tracheophyta</taxon>
        <taxon>Spermatophyta</taxon>
        <taxon>Magnoliopsida</taxon>
        <taxon>eudicotyledons</taxon>
        <taxon>Gunneridae</taxon>
        <taxon>Pentapetalae</taxon>
        <taxon>rosids</taxon>
        <taxon>Vitales</taxon>
        <taxon>Vitaceae</taxon>
        <taxon>Viteae</taxon>
        <taxon>Vitis</taxon>
    </lineage>
</organism>
<proteinExistence type="predicted"/>